<dbReference type="EMBL" id="CAJVQC010028497">
    <property type="protein sequence ID" value="CAG8739786.1"/>
    <property type="molecule type" value="Genomic_DNA"/>
</dbReference>
<gene>
    <name evidence="1" type="ORF">RPERSI_LOCUS13032</name>
</gene>
<reference evidence="1" key="1">
    <citation type="submission" date="2021-06" db="EMBL/GenBank/DDBJ databases">
        <authorList>
            <person name="Kallberg Y."/>
            <person name="Tangrot J."/>
            <person name="Rosling A."/>
        </authorList>
    </citation>
    <scope>NUCLEOTIDE SEQUENCE</scope>
    <source>
        <strain evidence="1">MA461A</strain>
    </source>
</reference>
<accession>A0ACA9Q7U3</accession>
<name>A0ACA9Q7U3_9GLOM</name>
<sequence length="69" mass="7970">LHSLLESSREKRILQIGAASCKDIKFSLDMLQLIGNKQNRDAIKQNTPHSQQKEQKKQLLTIEQKKNLD</sequence>
<comment type="caution">
    <text evidence="1">The sequence shown here is derived from an EMBL/GenBank/DDBJ whole genome shotgun (WGS) entry which is preliminary data.</text>
</comment>
<feature type="non-terminal residue" evidence="1">
    <location>
        <position position="1"/>
    </location>
</feature>
<keyword evidence="2" id="KW-1185">Reference proteome</keyword>
<organism evidence="1 2">
    <name type="scientific">Racocetra persica</name>
    <dbReference type="NCBI Taxonomy" id="160502"/>
    <lineage>
        <taxon>Eukaryota</taxon>
        <taxon>Fungi</taxon>
        <taxon>Fungi incertae sedis</taxon>
        <taxon>Mucoromycota</taxon>
        <taxon>Glomeromycotina</taxon>
        <taxon>Glomeromycetes</taxon>
        <taxon>Diversisporales</taxon>
        <taxon>Gigasporaceae</taxon>
        <taxon>Racocetra</taxon>
    </lineage>
</organism>
<feature type="non-terminal residue" evidence="1">
    <location>
        <position position="69"/>
    </location>
</feature>
<evidence type="ECO:0000313" key="1">
    <source>
        <dbReference type="EMBL" id="CAG8739786.1"/>
    </source>
</evidence>
<dbReference type="Proteomes" id="UP000789920">
    <property type="component" value="Unassembled WGS sequence"/>
</dbReference>
<evidence type="ECO:0000313" key="2">
    <source>
        <dbReference type="Proteomes" id="UP000789920"/>
    </source>
</evidence>
<protein>
    <submittedName>
        <fullName evidence="1">36924_t:CDS:1</fullName>
    </submittedName>
</protein>
<proteinExistence type="predicted"/>